<reference evidence="2" key="1">
    <citation type="journal article" date="2019" name="Int. J. Syst. Evol. Microbiol.">
        <title>The Global Catalogue of Microorganisms (GCM) 10K type strain sequencing project: providing services to taxonomists for standard genome sequencing and annotation.</title>
        <authorList>
            <consortium name="The Broad Institute Genomics Platform"/>
            <consortium name="The Broad Institute Genome Sequencing Center for Infectious Disease"/>
            <person name="Wu L."/>
            <person name="Ma J."/>
        </authorList>
    </citation>
    <scope>NUCLEOTIDE SEQUENCE [LARGE SCALE GENOMIC DNA]</scope>
    <source>
        <strain evidence="2">CGMCC 1.15180</strain>
    </source>
</reference>
<dbReference type="RefSeq" id="WP_107053814.1">
    <property type="nucleotide sequence ID" value="NZ_JBHSPX010000004.1"/>
</dbReference>
<keyword evidence="2" id="KW-1185">Reference proteome</keyword>
<protein>
    <recommendedName>
        <fullName evidence="3">Integrase</fullName>
    </recommendedName>
</protein>
<name>A0ABW1ML22_9ACTN</name>
<organism evidence="1 2">
    <name type="scientific">Streptomyces ochraceiscleroticus</name>
    <dbReference type="NCBI Taxonomy" id="47761"/>
    <lineage>
        <taxon>Bacteria</taxon>
        <taxon>Bacillati</taxon>
        <taxon>Actinomycetota</taxon>
        <taxon>Actinomycetes</taxon>
        <taxon>Kitasatosporales</taxon>
        <taxon>Streptomycetaceae</taxon>
        <taxon>Streptomyces</taxon>
    </lineage>
</organism>
<gene>
    <name evidence="1" type="ORF">ACFP4F_16415</name>
</gene>
<evidence type="ECO:0000313" key="1">
    <source>
        <dbReference type="EMBL" id="MFC6064121.1"/>
    </source>
</evidence>
<comment type="caution">
    <text evidence="1">The sequence shown here is derived from an EMBL/GenBank/DDBJ whole genome shotgun (WGS) entry which is preliminary data.</text>
</comment>
<sequence length="61" mass="6838">MSATHLLPGQVRRSAAEVNDSIRRFVRARRGCAWTAEDREEYACLLAAWTSAMRDEIVTAA</sequence>
<evidence type="ECO:0000313" key="2">
    <source>
        <dbReference type="Proteomes" id="UP001596139"/>
    </source>
</evidence>
<dbReference type="EMBL" id="JBHSPX010000004">
    <property type="protein sequence ID" value="MFC6064121.1"/>
    <property type="molecule type" value="Genomic_DNA"/>
</dbReference>
<proteinExistence type="predicted"/>
<evidence type="ECO:0008006" key="3">
    <source>
        <dbReference type="Google" id="ProtNLM"/>
    </source>
</evidence>
<accession>A0ABW1ML22</accession>
<dbReference type="Proteomes" id="UP001596139">
    <property type="component" value="Unassembled WGS sequence"/>
</dbReference>